<dbReference type="CDD" id="cd06185">
    <property type="entry name" value="PDR_like"/>
    <property type="match status" value="1"/>
</dbReference>
<dbReference type="Gene3D" id="3.10.20.30">
    <property type="match status" value="1"/>
</dbReference>
<comment type="cofactor">
    <cofactor evidence="1">
        <name>FAD</name>
        <dbReference type="ChEBI" id="CHEBI:57692"/>
    </cofactor>
</comment>
<evidence type="ECO:0000313" key="10">
    <source>
        <dbReference type="EMBL" id="MEB8340795.1"/>
    </source>
</evidence>
<evidence type="ECO:0000256" key="5">
    <source>
        <dbReference type="ARBA" id="ARBA00023002"/>
    </source>
</evidence>
<dbReference type="InterPro" id="IPR050415">
    <property type="entry name" value="MRET"/>
</dbReference>
<evidence type="ECO:0000256" key="7">
    <source>
        <dbReference type="ARBA" id="ARBA00023014"/>
    </source>
</evidence>
<keyword evidence="4" id="KW-0479">Metal-binding</keyword>
<name>A0ABU6F9S4_9ACTN</name>
<dbReference type="PROSITE" id="PS51085">
    <property type="entry name" value="2FE2S_FER_2"/>
    <property type="match status" value="1"/>
</dbReference>
<feature type="domain" description="FAD-binding FR-type" evidence="9">
    <location>
        <begin position="4"/>
        <end position="106"/>
    </location>
</feature>
<dbReference type="RefSeq" id="WP_326019726.1">
    <property type="nucleotide sequence ID" value="NZ_JAOZYC010000136.1"/>
</dbReference>
<dbReference type="InterPro" id="IPR012675">
    <property type="entry name" value="Beta-grasp_dom_sf"/>
</dbReference>
<dbReference type="Pfam" id="PF00111">
    <property type="entry name" value="Fer2"/>
    <property type="match status" value="1"/>
</dbReference>
<dbReference type="Proteomes" id="UP001354931">
    <property type="component" value="Unassembled WGS sequence"/>
</dbReference>
<proteinExistence type="predicted"/>
<accession>A0ABU6F9S4</accession>
<dbReference type="InterPro" id="IPR036010">
    <property type="entry name" value="2Fe-2S_ferredoxin-like_sf"/>
</dbReference>
<keyword evidence="7" id="KW-0411">Iron-sulfur</keyword>
<keyword evidence="5" id="KW-0560">Oxidoreductase</keyword>
<dbReference type="Gene3D" id="3.40.50.80">
    <property type="entry name" value="Nucleotide-binding domain of ferredoxin-NADP reductase (FNR) module"/>
    <property type="match status" value="1"/>
</dbReference>
<dbReference type="EMBL" id="JAOZYC010000136">
    <property type="protein sequence ID" value="MEB8340795.1"/>
    <property type="molecule type" value="Genomic_DNA"/>
</dbReference>
<evidence type="ECO:0000256" key="6">
    <source>
        <dbReference type="ARBA" id="ARBA00023004"/>
    </source>
</evidence>
<dbReference type="CDD" id="cd00207">
    <property type="entry name" value="fer2"/>
    <property type="match status" value="1"/>
</dbReference>
<organism evidence="10 11">
    <name type="scientific">Streptomyces endophyticus</name>
    <dbReference type="NCBI Taxonomy" id="714166"/>
    <lineage>
        <taxon>Bacteria</taxon>
        <taxon>Bacillati</taxon>
        <taxon>Actinomycetota</taxon>
        <taxon>Actinomycetes</taxon>
        <taxon>Kitasatosporales</taxon>
        <taxon>Streptomycetaceae</taxon>
        <taxon>Streptomyces</taxon>
    </lineage>
</organism>
<dbReference type="Gene3D" id="2.40.30.10">
    <property type="entry name" value="Translation factors"/>
    <property type="match status" value="1"/>
</dbReference>
<protein>
    <submittedName>
        <fullName evidence="10">PDR/VanB family oxidoreductase</fullName>
    </submittedName>
</protein>
<dbReference type="PANTHER" id="PTHR47354:SF1">
    <property type="entry name" value="CARNITINE MONOOXYGENASE REDUCTASE SUBUNIT"/>
    <property type="match status" value="1"/>
</dbReference>
<dbReference type="PROSITE" id="PS51384">
    <property type="entry name" value="FAD_FR"/>
    <property type="match status" value="1"/>
</dbReference>
<evidence type="ECO:0000256" key="4">
    <source>
        <dbReference type="ARBA" id="ARBA00022723"/>
    </source>
</evidence>
<dbReference type="InterPro" id="IPR001041">
    <property type="entry name" value="2Fe-2S_ferredoxin-type"/>
</dbReference>
<keyword evidence="6" id="KW-0408">Iron</keyword>
<evidence type="ECO:0000259" key="8">
    <source>
        <dbReference type="PROSITE" id="PS51085"/>
    </source>
</evidence>
<gene>
    <name evidence="10" type="ORF">OKJ99_25170</name>
</gene>
<dbReference type="PRINTS" id="PR00409">
    <property type="entry name" value="PHDIOXRDTASE"/>
</dbReference>
<dbReference type="SUPFAM" id="SSF52343">
    <property type="entry name" value="Ferredoxin reductase-like, C-terminal NADP-linked domain"/>
    <property type="match status" value="1"/>
</dbReference>
<evidence type="ECO:0000256" key="1">
    <source>
        <dbReference type="ARBA" id="ARBA00001974"/>
    </source>
</evidence>
<reference evidence="10 11" key="1">
    <citation type="submission" date="2022-10" db="EMBL/GenBank/DDBJ databases">
        <authorList>
            <person name="Xie J."/>
            <person name="Shen N."/>
        </authorList>
    </citation>
    <scope>NUCLEOTIDE SEQUENCE [LARGE SCALE GENOMIC DNA]</scope>
    <source>
        <strain evidence="10 11">YIM65594</strain>
    </source>
</reference>
<keyword evidence="2" id="KW-0285">Flavoprotein</keyword>
<dbReference type="SUPFAM" id="SSF54292">
    <property type="entry name" value="2Fe-2S ferredoxin-like"/>
    <property type="match status" value="1"/>
</dbReference>
<dbReference type="InterPro" id="IPR017938">
    <property type="entry name" value="Riboflavin_synthase-like_b-brl"/>
</dbReference>
<evidence type="ECO:0000313" key="11">
    <source>
        <dbReference type="Proteomes" id="UP001354931"/>
    </source>
</evidence>
<dbReference type="InterPro" id="IPR039261">
    <property type="entry name" value="FNR_nucleotide-bd"/>
</dbReference>
<comment type="caution">
    <text evidence="10">The sequence shown here is derived from an EMBL/GenBank/DDBJ whole genome shotgun (WGS) entry which is preliminary data.</text>
</comment>
<dbReference type="PANTHER" id="PTHR47354">
    <property type="entry name" value="NADH OXIDOREDUCTASE HCR"/>
    <property type="match status" value="1"/>
</dbReference>
<evidence type="ECO:0000256" key="3">
    <source>
        <dbReference type="ARBA" id="ARBA00022714"/>
    </source>
</evidence>
<sequence>MPAQDHLTVTVKETRSEAVGVRSLVLTAREGGSLPAWTPGAHIDVVLSRDLVRQYSLSSGCDERAGWRIAVLREPEGRGGSAYLHDRVEAGDTLLVSAPRNNFALDLETSRPVFVAGGIGITPILPMLAAAEEAGADWQLLYLGRGAESMAFTGELARYGDRVRLHRDDSEGVADLAAELDRMGAARSHVYACGPAGLLAAVQEYAAAHPRSRLTLERFAADPEAQQQGDERPFTVETADGQEVEVGAGQSIVDALTQAGVRTLTSCREGVCGTCETPVLGGTPDHRDQLLSEEERAAGDVMMICVSRCRGDRLVLDV</sequence>
<keyword evidence="11" id="KW-1185">Reference proteome</keyword>
<dbReference type="InterPro" id="IPR017927">
    <property type="entry name" value="FAD-bd_FR_type"/>
</dbReference>
<keyword evidence="3" id="KW-0001">2Fe-2S</keyword>
<feature type="domain" description="2Fe-2S ferredoxin-type" evidence="8">
    <location>
        <begin position="232"/>
        <end position="318"/>
    </location>
</feature>
<evidence type="ECO:0000259" key="9">
    <source>
        <dbReference type="PROSITE" id="PS51384"/>
    </source>
</evidence>
<dbReference type="PROSITE" id="PS00197">
    <property type="entry name" value="2FE2S_FER_1"/>
    <property type="match status" value="1"/>
</dbReference>
<evidence type="ECO:0000256" key="2">
    <source>
        <dbReference type="ARBA" id="ARBA00022630"/>
    </source>
</evidence>
<dbReference type="SUPFAM" id="SSF63380">
    <property type="entry name" value="Riboflavin synthase domain-like"/>
    <property type="match status" value="1"/>
</dbReference>
<dbReference type="InterPro" id="IPR006058">
    <property type="entry name" value="2Fe2S_fd_BS"/>
</dbReference>